<protein>
    <recommendedName>
        <fullName evidence="1">Stage 0 sporulation protein A homolog</fullName>
    </recommendedName>
</protein>
<dbReference type="GO" id="GO:0000156">
    <property type="term" value="F:phosphorelay response regulator activity"/>
    <property type="evidence" value="ECO:0007669"/>
    <property type="project" value="TreeGrafter"/>
</dbReference>
<dbReference type="Proteomes" id="UP000050833">
    <property type="component" value="Unassembled WGS sequence"/>
</dbReference>
<evidence type="ECO:0000256" key="7">
    <source>
        <dbReference type="ARBA" id="ARBA00024867"/>
    </source>
</evidence>
<dbReference type="Pfam" id="PF00486">
    <property type="entry name" value="Trans_reg_C"/>
    <property type="match status" value="1"/>
</dbReference>
<keyword evidence="2 8" id="KW-0597">Phosphoprotein</keyword>
<dbReference type="SMART" id="SM00862">
    <property type="entry name" value="Trans_reg_C"/>
    <property type="match status" value="1"/>
</dbReference>
<evidence type="ECO:0000256" key="4">
    <source>
        <dbReference type="ARBA" id="ARBA00023015"/>
    </source>
</evidence>
<evidence type="ECO:0000259" key="10">
    <source>
        <dbReference type="PROSITE" id="PS50110"/>
    </source>
</evidence>
<comment type="caution">
    <text evidence="12">The sequence shown here is derived from an EMBL/GenBank/DDBJ whole genome shotgun (WGS) entry which is preliminary data.</text>
</comment>
<dbReference type="InterPro" id="IPR001789">
    <property type="entry name" value="Sig_transdc_resp-reg_receiver"/>
</dbReference>
<dbReference type="CDD" id="cd00383">
    <property type="entry name" value="trans_reg_C"/>
    <property type="match status" value="1"/>
</dbReference>
<dbReference type="RefSeq" id="WP_055943091.1">
    <property type="nucleotide sequence ID" value="NZ_JAQDCV010000001.1"/>
</dbReference>
<organism evidence="12 13">
    <name type="scientific">Butyribacter intestini</name>
    <dbReference type="NCBI Taxonomy" id="1703332"/>
    <lineage>
        <taxon>Bacteria</taxon>
        <taxon>Bacillati</taxon>
        <taxon>Bacillota</taxon>
        <taxon>Clostridia</taxon>
        <taxon>Lachnospirales</taxon>
        <taxon>Lachnospiraceae</taxon>
        <taxon>Butyribacter</taxon>
    </lineage>
</organism>
<evidence type="ECO:0000256" key="3">
    <source>
        <dbReference type="ARBA" id="ARBA00023012"/>
    </source>
</evidence>
<keyword evidence="13" id="KW-1185">Reference proteome</keyword>
<dbReference type="GO" id="GO:0005829">
    <property type="term" value="C:cytosol"/>
    <property type="evidence" value="ECO:0007669"/>
    <property type="project" value="TreeGrafter"/>
</dbReference>
<feature type="modified residue" description="4-aspartylphosphate" evidence="8">
    <location>
        <position position="52"/>
    </location>
</feature>
<dbReference type="AlphaFoldDB" id="A0AAW3JW17"/>
<evidence type="ECO:0000256" key="2">
    <source>
        <dbReference type="ARBA" id="ARBA00022553"/>
    </source>
</evidence>
<dbReference type="Pfam" id="PF00072">
    <property type="entry name" value="Response_reg"/>
    <property type="match status" value="1"/>
</dbReference>
<evidence type="ECO:0000259" key="11">
    <source>
        <dbReference type="PROSITE" id="PS51755"/>
    </source>
</evidence>
<dbReference type="SMART" id="SM00448">
    <property type="entry name" value="REC"/>
    <property type="match status" value="1"/>
</dbReference>
<evidence type="ECO:0000256" key="5">
    <source>
        <dbReference type="ARBA" id="ARBA00023125"/>
    </source>
</evidence>
<keyword evidence="3" id="KW-0902">Two-component regulatory system</keyword>
<dbReference type="GO" id="GO:0000976">
    <property type="term" value="F:transcription cis-regulatory region binding"/>
    <property type="evidence" value="ECO:0007669"/>
    <property type="project" value="TreeGrafter"/>
</dbReference>
<dbReference type="EMBL" id="LLKB01000001">
    <property type="protein sequence ID" value="KQC86926.1"/>
    <property type="molecule type" value="Genomic_DNA"/>
</dbReference>
<dbReference type="GO" id="GO:0032993">
    <property type="term" value="C:protein-DNA complex"/>
    <property type="evidence" value="ECO:0007669"/>
    <property type="project" value="TreeGrafter"/>
</dbReference>
<accession>A0AAW3JW17</accession>
<feature type="domain" description="OmpR/PhoB-type" evidence="11">
    <location>
        <begin position="129"/>
        <end position="225"/>
    </location>
</feature>
<feature type="DNA-binding region" description="OmpR/PhoB-type" evidence="9">
    <location>
        <begin position="129"/>
        <end position="225"/>
    </location>
</feature>
<dbReference type="InterPro" id="IPR036388">
    <property type="entry name" value="WH-like_DNA-bd_sf"/>
</dbReference>
<keyword evidence="6" id="KW-0804">Transcription</keyword>
<dbReference type="PANTHER" id="PTHR48111">
    <property type="entry name" value="REGULATOR OF RPOS"/>
    <property type="match status" value="1"/>
</dbReference>
<evidence type="ECO:0000256" key="9">
    <source>
        <dbReference type="PROSITE-ProRule" id="PRU01091"/>
    </source>
</evidence>
<dbReference type="Gene3D" id="6.10.250.690">
    <property type="match status" value="1"/>
</dbReference>
<evidence type="ECO:0000256" key="6">
    <source>
        <dbReference type="ARBA" id="ARBA00023163"/>
    </source>
</evidence>
<dbReference type="GO" id="GO:0006355">
    <property type="term" value="P:regulation of DNA-templated transcription"/>
    <property type="evidence" value="ECO:0007669"/>
    <property type="project" value="InterPro"/>
</dbReference>
<dbReference type="PANTHER" id="PTHR48111:SF1">
    <property type="entry name" value="TWO-COMPONENT RESPONSE REGULATOR ORR33"/>
    <property type="match status" value="1"/>
</dbReference>
<name>A0AAW3JW17_9FIRM</name>
<dbReference type="PROSITE" id="PS50110">
    <property type="entry name" value="RESPONSE_REGULATORY"/>
    <property type="match status" value="1"/>
</dbReference>
<dbReference type="InterPro" id="IPR039420">
    <property type="entry name" value="WalR-like"/>
</dbReference>
<evidence type="ECO:0000256" key="1">
    <source>
        <dbReference type="ARBA" id="ARBA00018672"/>
    </source>
</evidence>
<dbReference type="Gene3D" id="1.10.10.10">
    <property type="entry name" value="Winged helix-like DNA-binding domain superfamily/Winged helix DNA-binding domain"/>
    <property type="match status" value="1"/>
</dbReference>
<evidence type="ECO:0000313" key="12">
    <source>
        <dbReference type="EMBL" id="KQC86926.1"/>
    </source>
</evidence>
<sequence length="226" mass="25356">MQQILIIEDDTSLNKGLCQALSSEDRQIFSCTNLQAARQQLACFKASLILLDITLPDGSGLDFLVEVKTDFPDIPVILLTANDTDFDIVSGLELGADDYITKPFSLAVLRARVNTQLRKHPICNSQTANSIITIDNFSFDFVHLTFLVLGKPVELSKTEQKLLSLLVENRGNIMTRDVLTDRIWTDGSEYVDNNALSVVVKRLRDKLNASDYIHTVYGIGYKWDKK</sequence>
<dbReference type="Gene3D" id="3.40.50.2300">
    <property type="match status" value="1"/>
</dbReference>
<dbReference type="InterPro" id="IPR001867">
    <property type="entry name" value="OmpR/PhoB-type_DNA-bd"/>
</dbReference>
<gene>
    <name evidence="12" type="ORF">APZ18_06240</name>
</gene>
<proteinExistence type="predicted"/>
<feature type="domain" description="Response regulatory" evidence="10">
    <location>
        <begin position="3"/>
        <end position="117"/>
    </location>
</feature>
<dbReference type="SUPFAM" id="SSF52172">
    <property type="entry name" value="CheY-like"/>
    <property type="match status" value="1"/>
</dbReference>
<dbReference type="PROSITE" id="PS51755">
    <property type="entry name" value="OMPR_PHOB"/>
    <property type="match status" value="1"/>
</dbReference>
<reference evidence="12 13" key="1">
    <citation type="submission" date="2015-10" db="EMBL/GenBank/DDBJ databases">
        <title>Butyribacter intestini gen. nov., sp. nov., a butyric acid-producing bacterium of the family Lachnospiraceae isolated from the human faeces.</title>
        <authorList>
            <person name="Zou Y."/>
            <person name="Xue W."/>
            <person name="Luo G."/>
            <person name="Lv M."/>
        </authorList>
    </citation>
    <scope>NUCLEOTIDE SEQUENCE [LARGE SCALE GENOMIC DNA]</scope>
    <source>
        <strain evidence="12 13">TF01-11</strain>
    </source>
</reference>
<keyword evidence="5 9" id="KW-0238">DNA-binding</keyword>
<evidence type="ECO:0000256" key="8">
    <source>
        <dbReference type="PROSITE-ProRule" id="PRU00169"/>
    </source>
</evidence>
<dbReference type="InterPro" id="IPR011006">
    <property type="entry name" value="CheY-like_superfamily"/>
</dbReference>
<keyword evidence="4" id="KW-0805">Transcription regulation</keyword>
<comment type="function">
    <text evidence="7">May play the central regulatory role in sporulation. It may be an element of the effector pathway responsible for the activation of sporulation genes in response to nutritional stress. Spo0A may act in concert with spo0H (a sigma factor) to control the expression of some genes that are critical to the sporulation process.</text>
</comment>
<evidence type="ECO:0000313" key="13">
    <source>
        <dbReference type="Proteomes" id="UP000050833"/>
    </source>
</evidence>